<organism evidence="1 2">
    <name type="scientific">Cercospora zeae-maydis SCOH1-5</name>
    <dbReference type="NCBI Taxonomy" id="717836"/>
    <lineage>
        <taxon>Eukaryota</taxon>
        <taxon>Fungi</taxon>
        <taxon>Dikarya</taxon>
        <taxon>Ascomycota</taxon>
        <taxon>Pezizomycotina</taxon>
        <taxon>Dothideomycetes</taxon>
        <taxon>Dothideomycetidae</taxon>
        <taxon>Mycosphaerellales</taxon>
        <taxon>Mycosphaerellaceae</taxon>
        <taxon>Cercospora</taxon>
    </lineage>
</organism>
<dbReference type="Proteomes" id="UP000799539">
    <property type="component" value="Unassembled WGS sequence"/>
</dbReference>
<keyword evidence="2" id="KW-1185">Reference proteome</keyword>
<accession>A0A6A6FRP8</accession>
<evidence type="ECO:0000313" key="1">
    <source>
        <dbReference type="EMBL" id="KAF2216069.1"/>
    </source>
</evidence>
<sequence length="143" mass="15266">MDSWRRNSIRARAIVQTPCPEFGCSPAILPRIQRASAEREVSTQQTIDSLDVSLYLPSSALQGPTCGVHRISAALVRAPRAGVSDYHMLGKSACTSSFPSLQESCLAGFDQHPSTGGGQNPSRAAYSYRASMSAATALTRQHA</sequence>
<proteinExistence type="predicted"/>
<protein>
    <submittedName>
        <fullName evidence="1">Uncharacterized protein</fullName>
    </submittedName>
</protein>
<name>A0A6A6FRP8_9PEZI</name>
<evidence type="ECO:0000313" key="2">
    <source>
        <dbReference type="Proteomes" id="UP000799539"/>
    </source>
</evidence>
<dbReference type="EMBL" id="ML992665">
    <property type="protein sequence ID" value="KAF2216069.1"/>
    <property type="molecule type" value="Genomic_DNA"/>
</dbReference>
<reference evidence="1" key="1">
    <citation type="journal article" date="2020" name="Stud. Mycol.">
        <title>101 Dothideomycetes genomes: a test case for predicting lifestyles and emergence of pathogens.</title>
        <authorList>
            <person name="Haridas S."/>
            <person name="Albert R."/>
            <person name="Binder M."/>
            <person name="Bloem J."/>
            <person name="Labutti K."/>
            <person name="Salamov A."/>
            <person name="Andreopoulos B."/>
            <person name="Baker S."/>
            <person name="Barry K."/>
            <person name="Bills G."/>
            <person name="Bluhm B."/>
            <person name="Cannon C."/>
            <person name="Castanera R."/>
            <person name="Culley D."/>
            <person name="Daum C."/>
            <person name="Ezra D."/>
            <person name="Gonzalez J."/>
            <person name="Henrissat B."/>
            <person name="Kuo A."/>
            <person name="Liang C."/>
            <person name="Lipzen A."/>
            <person name="Lutzoni F."/>
            <person name="Magnuson J."/>
            <person name="Mondo S."/>
            <person name="Nolan M."/>
            <person name="Ohm R."/>
            <person name="Pangilinan J."/>
            <person name="Park H.-J."/>
            <person name="Ramirez L."/>
            <person name="Alfaro M."/>
            <person name="Sun H."/>
            <person name="Tritt A."/>
            <person name="Yoshinaga Y."/>
            <person name="Zwiers L.-H."/>
            <person name="Turgeon B."/>
            <person name="Goodwin S."/>
            <person name="Spatafora J."/>
            <person name="Crous P."/>
            <person name="Grigoriev I."/>
        </authorList>
    </citation>
    <scope>NUCLEOTIDE SEQUENCE</scope>
    <source>
        <strain evidence="1">SCOH1-5</strain>
    </source>
</reference>
<dbReference type="AlphaFoldDB" id="A0A6A6FRP8"/>
<gene>
    <name evidence="1" type="ORF">CERZMDRAFT_82115</name>
</gene>